<reference evidence="2" key="1">
    <citation type="submission" date="2017-07" db="EMBL/GenBank/DDBJ databases">
        <title>Taro Niue Genome Assembly and Annotation.</title>
        <authorList>
            <person name="Atibalentja N."/>
            <person name="Keating K."/>
            <person name="Fields C.J."/>
        </authorList>
    </citation>
    <scope>NUCLEOTIDE SEQUENCE</scope>
    <source>
        <strain evidence="2">Niue_2</strain>
        <tissue evidence="2">Leaf</tissue>
    </source>
</reference>
<evidence type="ECO:0000256" key="1">
    <source>
        <dbReference type="SAM" id="MobiDB-lite"/>
    </source>
</evidence>
<dbReference type="AlphaFoldDB" id="A0A843URN8"/>
<dbReference type="EMBL" id="NMUH01000803">
    <property type="protein sequence ID" value="MQL85046.1"/>
    <property type="molecule type" value="Genomic_DNA"/>
</dbReference>
<evidence type="ECO:0000313" key="3">
    <source>
        <dbReference type="Proteomes" id="UP000652761"/>
    </source>
</evidence>
<evidence type="ECO:0000313" key="2">
    <source>
        <dbReference type="EMBL" id="MQL85046.1"/>
    </source>
</evidence>
<protein>
    <submittedName>
        <fullName evidence="2">Uncharacterized protein</fullName>
    </submittedName>
</protein>
<keyword evidence="3" id="KW-1185">Reference proteome</keyword>
<sequence length="99" mass="11138">MQSDGCHVRWQRVCDPVHDRDCLPVHVCLQVRDRDCLPVHARRPSDRDCLPVHARRPRTASPSTPVVPATEVESQHPATEEGPQLPGRQTRNPGVQNPK</sequence>
<proteinExistence type="predicted"/>
<accession>A0A843URN8</accession>
<organism evidence="2 3">
    <name type="scientific">Colocasia esculenta</name>
    <name type="common">Wild taro</name>
    <name type="synonym">Arum esculentum</name>
    <dbReference type="NCBI Taxonomy" id="4460"/>
    <lineage>
        <taxon>Eukaryota</taxon>
        <taxon>Viridiplantae</taxon>
        <taxon>Streptophyta</taxon>
        <taxon>Embryophyta</taxon>
        <taxon>Tracheophyta</taxon>
        <taxon>Spermatophyta</taxon>
        <taxon>Magnoliopsida</taxon>
        <taxon>Liliopsida</taxon>
        <taxon>Araceae</taxon>
        <taxon>Aroideae</taxon>
        <taxon>Colocasieae</taxon>
        <taxon>Colocasia</taxon>
    </lineage>
</organism>
<name>A0A843URN8_COLES</name>
<comment type="caution">
    <text evidence="2">The sequence shown here is derived from an EMBL/GenBank/DDBJ whole genome shotgun (WGS) entry which is preliminary data.</text>
</comment>
<feature type="compositionally biased region" description="Basic and acidic residues" evidence="1">
    <location>
        <begin position="41"/>
        <end position="50"/>
    </location>
</feature>
<feature type="compositionally biased region" description="Polar residues" evidence="1">
    <location>
        <begin position="87"/>
        <end position="99"/>
    </location>
</feature>
<feature type="region of interest" description="Disordered" evidence="1">
    <location>
        <begin position="41"/>
        <end position="99"/>
    </location>
</feature>
<gene>
    <name evidence="2" type="ORF">Taro_017562</name>
</gene>
<dbReference type="Proteomes" id="UP000652761">
    <property type="component" value="Unassembled WGS sequence"/>
</dbReference>
<dbReference type="OrthoDB" id="10594628at2759"/>